<evidence type="ECO:0000313" key="2">
    <source>
        <dbReference type="Proteomes" id="UP001596060"/>
    </source>
</evidence>
<name>A0ABW0NWV2_9HYPH</name>
<dbReference type="RefSeq" id="WP_066721004.1">
    <property type="nucleotide sequence ID" value="NZ_JBHSLU010000007.1"/>
</dbReference>
<keyword evidence="2" id="KW-1185">Reference proteome</keyword>
<reference evidence="2" key="1">
    <citation type="journal article" date="2019" name="Int. J. Syst. Evol. Microbiol.">
        <title>The Global Catalogue of Microorganisms (GCM) 10K type strain sequencing project: providing services to taxonomists for standard genome sequencing and annotation.</title>
        <authorList>
            <consortium name="The Broad Institute Genomics Platform"/>
            <consortium name="The Broad Institute Genome Sequencing Center for Infectious Disease"/>
            <person name="Wu L."/>
            <person name="Ma J."/>
        </authorList>
    </citation>
    <scope>NUCLEOTIDE SEQUENCE [LARGE SCALE GENOMIC DNA]</scope>
    <source>
        <strain evidence="2">CCUG 43117</strain>
    </source>
</reference>
<accession>A0ABW0NWV2</accession>
<proteinExistence type="predicted"/>
<protein>
    <submittedName>
        <fullName evidence="1">Uncharacterized protein</fullName>
    </submittedName>
</protein>
<sequence length="122" mass="12956">MTDETRNYLLSEIETLQATVFKAGALNAKTLGMAAEKHIENVLPLVALSPPLEEATYLAVAQIAQFARLLYGQAPVAEIEQARRSTLVAVDALAALLLASLQDQPAQMQMAEPAAEALPLAG</sequence>
<dbReference type="Proteomes" id="UP001596060">
    <property type="component" value="Unassembled WGS sequence"/>
</dbReference>
<gene>
    <name evidence="1" type="ORF">ACFPN9_04085</name>
</gene>
<dbReference type="EMBL" id="JBHSLU010000007">
    <property type="protein sequence ID" value="MFC5504431.1"/>
    <property type="molecule type" value="Genomic_DNA"/>
</dbReference>
<organism evidence="1 2">
    <name type="scientific">Bosea massiliensis</name>
    <dbReference type="NCBI Taxonomy" id="151419"/>
    <lineage>
        <taxon>Bacteria</taxon>
        <taxon>Pseudomonadati</taxon>
        <taxon>Pseudomonadota</taxon>
        <taxon>Alphaproteobacteria</taxon>
        <taxon>Hyphomicrobiales</taxon>
        <taxon>Boseaceae</taxon>
        <taxon>Bosea</taxon>
    </lineage>
</organism>
<comment type="caution">
    <text evidence="1">The sequence shown here is derived from an EMBL/GenBank/DDBJ whole genome shotgun (WGS) entry which is preliminary data.</text>
</comment>
<evidence type="ECO:0000313" key="1">
    <source>
        <dbReference type="EMBL" id="MFC5504431.1"/>
    </source>
</evidence>